<evidence type="ECO:0000313" key="8">
    <source>
        <dbReference type="EMBL" id="QNI32534.1"/>
    </source>
</evidence>
<feature type="transmembrane region" description="Helical" evidence="7">
    <location>
        <begin position="301"/>
        <end position="325"/>
    </location>
</feature>
<dbReference type="AlphaFoldDB" id="A0A7G8BJ14"/>
<dbReference type="EMBL" id="CP060394">
    <property type="protein sequence ID" value="QNI32534.1"/>
    <property type="molecule type" value="Genomic_DNA"/>
</dbReference>
<protein>
    <submittedName>
        <fullName evidence="8">Flippase-like domain-containing protein</fullName>
    </submittedName>
</protein>
<dbReference type="Proteomes" id="UP000515312">
    <property type="component" value="Chromosome"/>
</dbReference>
<feature type="transmembrane region" description="Helical" evidence="7">
    <location>
        <begin position="153"/>
        <end position="175"/>
    </location>
</feature>
<dbReference type="PANTHER" id="PTHR39087">
    <property type="entry name" value="UPF0104 MEMBRANE PROTEIN MJ1595"/>
    <property type="match status" value="1"/>
</dbReference>
<feature type="region of interest" description="Disordered" evidence="6">
    <location>
        <begin position="341"/>
        <end position="360"/>
    </location>
</feature>
<evidence type="ECO:0000256" key="5">
    <source>
        <dbReference type="ARBA" id="ARBA00023136"/>
    </source>
</evidence>
<feature type="transmembrane region" description="Helical" evidence="7">
    <location>
        <begin position="221"/>
        <end position="240"/>
    </location>
</feature>
<evidence type="ECO:0000256" key="4">
    <source>
        <dbReference type="ARBA" id="ARBA00022989"/>
    </source>
</evidence>
<dbReference type="InterPro" id="IPR022791">
    <property type="entry name" value="L-PG_synthase/AglD"/>
</dbReference>
<accession>A0A7G8BJ14</accession>
<dbReference type="Pfam" id="PF03706">
    <property type="entry name" value="LPG_synthase_TM"/>
    <property type="match status" value="1"/>
</dbReference>
<organism evidence="8 9">
    <name type="scientific">Alloacidobacterium dinghuense</name>
    <dbReference type="NCBI Taxonomy" id="2763107"/>
    <lineage>
        <taxon>Bacteria</taxon>
        <taxon>Pseudomonadati</taxon>
        <taxon>Acidobacteriota</taxon>
        <taxon>Terriglobia</taxon>
        <taxon>Terriglobales</taxon>
        <taxon>Acidobacteriaceae</taxon>
        <taxon>Alloacidobacterium</taxon>
    </lineage>
</organism>
<keyword evidence="4 7" id="KW-1133">Transmembrane helix</keyword>
<evidence type="ECO:0000256" key="3">
    <source>
        <dbReference type="ARBA" id="ARBA00022692"/>
    </source>
</evidence>
<feature type="transmembrane region" description="Helical" evidence="7">
    <location>
        <begin position="117"/>
        <end position="141"/>
    </location>
</feature>
<name>A0A7G8BJ14_9BACT</name>
<proteinExistence type="predicted"/>
<feature type="transmembrane region" description="Helical" evidence="7">
    <location>
        <begin position="261"/>
        <end position="281"/>
    </location>
</feature>
<evidence type="ECO:0000256" key="6">
    <source>
        <dbReference type="SAM" id="MobiDB-lite"/>
    </source>
</evidence>
<evidence type="ECO:0000256" key="2">
    <source>
        <dbReference type="ARBA" id="ARBA00022475"/>
    </source>
</evidence>
<reference evidence="8 9" key="1">
    <citation type="submission" date="2020-08" db="EMBL/GenBank/DDBJ databases">
        <title>Edaphobacter telluris sp. nov. and Acidobacterium dinghuensis sp. nov., two acidobacteria isolated from forest soil.</title>
        <authorList>
            <person name="Fu J."/>
            <person name="Qiu L."/>
        </authorList>
    </citation>
    <scope>NUCLEOTIDE SEQUENCE [LARGE SCALE GENOMIC DNA]</scope>
    <source>
        <strain evidence="8">4Y35</strain>
    </source>
</reference>
<sequence>MKKKNWIFWAVALAVLIAVVLVARNRINFRWDVFLHQLKQADWTRIGVGIALIWLAYCLRAVRWSIFLKPTKHVSPFELIGSMVIGFTGVALFGRLADLVRPYLVSRRTQIPLSAQIAVYTVERMFDMGAMALIFSTVLLFSPDRHSLPRPDLINKAALGGLLVAVFLALFTVFVRVSGRAVARVLGRAFAALSPRLGEQIAEKVLGFRDGLNAIGSMGDLLLVVVISLIHWSMIAFAYLETARAFVAEPILANMHLAQCMLLMAASMGSSIITLPVVGWFTQIGLTTAAMQAFFKVPWEPALGCGAVLLLVTFLSVIPLGLIWARFEHVSLKKVTEESEHAGEEIATQHEHHQVSESAG</sequence>
<evidence type="ECO:0000256" key="1">
    <source>
        <dbReference type="ARBA" id="ARBA00004651"/>
    </source>
</evidence>
<dbReference type="PANTHER" id="PTHR39087:SF2">
    <property type="entry name" value="UPF0104 MEMBRANE PROTEIN MJ1595"/>
    <property type="match status" value="1"/>
</dbReference>
<dbReference type="KEGG" id="adin:H7849_00420"/>
<dbReference type="GO" id="GO:0005886">
    <property type="term" value="C:plasma membrane"/>
    <property type="evidence" value="ECO:0007669"/>
    <property type="project" value="UniProtKB-SubCell"/>
</dbReference>
<comment type="subcellular location">
    <subcellularLocation>
        <location evidence="1">Cell membrane</location>
        <topology evidence="1">Multi-pass membrane protein</topology>
    </subcellularLocation>
</comment>
<gene>
    <name evidence="8" type="ORF">H7849_00420</name>
</gene>
<keyword evidence="9" id="KW-1185">Reference proteome</keyword>
<keyword evidence="2" id="KW-1003">Cell membrane</keyword>
<dbReference type="RefSeq" id="WP_186743488.1">
    <property type="nucleotide sequence ID" value="NZ_CP060394.1"/>
</dbReference>
<keyword evidence="3 7" id="KW-0812">Transmembrane</keyword>
<evidence type="ECO:0000256" key="7">
    <source>
        <dbReference type="SAM" id="Phobius"/>
    </source>
</evidence>
<evidence type="ECO:0000313" key="9">
    <source>
        <dbReference type="Proteomes" id="UP000515312"/>
    </source>
</evidence>
<keyword evidence="5 7" id="KW-0472">Membrane</keyword>
<feature type="transmembrane region" description="Helical" evidence="7">
    <location>
        <begin position="79"/>
        <end position="97"/>
    </location>
</feature>
<feature type="transmembrane region" description="Helical" evidence="7">
    <location>
        <begin position="46"/>
        <end position="67"/>
    </location>
</feature>